<dbReference type="SUPFAM" id="SSF56672">
    <property type="entry name" value="DNA/RNA polymerases"/>
    <property type="match status" value="1"/>
</dbReference>
<dbReference type="Proteomes" id="UP000694844">
    <property type="component" value="Chromosome 8"/>
</dbReference>
<dbReference type="Pfam" id="PF00078">
    <property type="entry name" value="RVT_1"/>
    <property type="match status" value="1"/>
</dbReference>
<evidence type="ECO:0000313" key="2">
    <source>
        <dbReference type="Proteomes" id="UP000694844"/>
    </source>
</evidence>
<dbReference type="KEGG" id="cvn:111109238"/>
<dbReference type="InterPro" id="IPR000477">
    <property type="entry name" value="RT_dom"/>
</dbReference>
<organism evidence="2 3">
    <name type="scientific">Crassostrea virginica</name>
    <name type="common">Eastern oyster</name>
    <dbReference type="NCBI Taxonomy" id="6565"/>
    <lineage>
        <taxon>Eukaryota</taxon>
        <taxon>Metazoa</taxon>
        <taxon>Spiralia</taxon>
        <taxon>Lophotrochozoa</taxon>
        <taxon>Mollusca</taxon>
        <taxon>Bivalvia</taxon>
        <taxon>Autobranchia</taxon>
        <taxon>Pteriomorphia</taxon>
        <taxon>Ostreida</taxon>
        <taxon>Ostreoidea</taxon>
        <taxon>Ostreidae</taxon>
        <taxon>Crassostrea</taxon>
    </lineage>
</organism>
<feature type="domain" description="Reverse transcriptase" evidence="1">
    <location>
        <begin position="98"/>
        <end position="219"/>
    </location>
</feature>
<dbReference type="PANTHER" id="PTHR47331:SF1">
    <property type="entry name" value="GAG-LIKE PROTEIN"/>
    <property type="match status" value="1"/>
</dbReference>
<sequence length="608" mass="69434">MDVKSKLDCVRGKEYAKEYQIEDMIYRNAAQKLTNNEVNSYEGPVHYISHHEILKPGSKSTPLRIVFNSSASFMCHVLNNYWMKGPKVLNDLLSVLLKFRENKVALVGDISKMYNSIRLSTRDQHTHRFLWRNFDTSVSPDHYTLTCVPFGDRPSGAIAIVALRKTAELLEEDYPKVADVIKNSSYVDDILTSESSVENAFQLARDIDHVLGNGGFRIKHWIISGNHDKTANGIKLLNTDTEKVLGLVWRQKEDIFTFKVLLNFTEKGKQMDSTANISSSNVADLSNMNMLLTKRMVLKQVADLLVAKNRIAPTRQLTIPRLELCGVVLSARLREKIVNCLGFSFEKIIHLVDSAIVRAQIQKESYGFGTFVANRVAEIQSKTQKSDWYWIPSDHNPADFTTRITPPSLINNDSVWQKGPEFLYQPFEKWHIKENVEVKEIPDVLIQNVQIKMTGESEKSLSVENFIDLNRISTLSKLLRITGLLQLIGKKRTFRGIAHCLTADDLRKAETTWIKHAQEDLPDDALYRFRRLGPFRTSDGIITVGQRMNKWIENNWNPTSFALIPARHPLAEFIVKAVHDRDHAGIDVTLAKIRSKFWIQKVKKSSDV</sequence>
<gene>
    <name evidence="3" type="primary">LOC111109238</name>
</gene>
<proteinExistence type="predicted"/>
<name>A0A8B8BE17_CRAVI</name>
<dbReference type="GeneID" id="111109238"/>
<dbReference type="InterPro" id="IPR008042">
    <property type="entry name" value="Retrotrans_Pao"/>
</dbReference>
<reference evidence="3" key="1">
    <citation type="submission" date="2025-08" db="UniProtKB">
        <authorList>
            <consortium name="RefSeq"/>
        </authorList>
    </citation>
    <scope>IDENTIFICATION</scope>
    <source>
        <tissue evidence="3">Whole sample</tissue>
    </source>
</reference>
<dbReference type="InterPro" id="IPR043502">
    <property type="entry name" value="DNA/RNA_pol_sf"/>
</dbReference>
<keyword evidence="2" id="KW-1185">Reference proteome</keyword>
<dbReference type="RefSeq" id="XP_022301029.1">
    <property type="nucleotide sequence ID" value="XM_022445321.1"/>
</dbReference>
<protein>
    <submittedName>
        <fullName evidence="3">Uncharacterized protein LOC111109238</fullName>
    </submittedName>
</protein>
<evidence type="ECO:0000313" key="3">
    <source>
        <dbReference type="RefSeq" id="XP_022301029.1"/>
    </source>
</evidence>
<dbReference type="AlphaFoldDB" id="A0A8B8BE17"/>
<evidence type="ECO:0000259" key="1">
    <source>
        <dbReference type="Pfam" id="PF00078"/>
    </source>
</evidence>
<dbReference type="OrthoDB" id="6065301at2759"/>
<accession>A0A8B8BE17</accession>
<dbReference type="PANTHER" id="PTHR47331">
    <property type="entry name" value="PHD-TYPE DOMAIN-CONTAINING PROTEIN"/>
    <property type="match status" value="1"/>
</dbReference>
<dbReference type="Pfam" id="PF05380">
    <property type="entry name" value="Peptidase_A17"/>
    <property type="match status" value="1"/>
</dbReference>